<feature type="chain" id="PRO_5019246293" evidence="10">
    <location>
        <begin position="23"/>
        <end position="210"/>
    </location>
</feature>
<reference evidence="12 13" key="1">
    <citation type="journal article" date="2011" name="Front. Microbiol.">
        <title>Genomic signatures of strain selection and enhancement in Bacillus atrophaeus var. globigii, a historical biowarfare simulant.</title>
        <authorList>
            <person name="Gibbons H.S."/>
            <person name="Broomall S.M."/>
            <person name="McNew L.A."/>
            <person name="Daligault H."/>
            <person name="Chapman C."/>
            <person name="Bruce D."/>
            <person name="Karavis M."/>
            <person name="Krepps M."/>
            <person name="McGregor P.A."/>
            <person name="Hong C."/>
            <person name="Park K.H."/>
            <person name="Akmal A."/>
            <person name="Feldman A."/>
            <person name="Lin J.S."/>
            <person name="Chang W.E."/>
            <person name="Higgs B.W."/>
            <person name="Demirev P."/>
            <person name="Lindquist J."/>
            <person name="Liem A."/>
            <person name="Fochler E."/>
            <person name="Read T.D."/>
            <person name="Tapia R."/>
            <person name="Johnson S."/>
            <person name="Bishop-Lilly K.A."/>
            <person name="Detter C."/>
            <person name="Han C."/>
            <person name="Sozhamannan S."/>
            <person name="Rosenzweig C.N."/>
            <person name="Skowronski E.W."/>
        </authorList>
    </citation>
    <scope>NUCLEOTIDE SEQUENCE [LARGE SCALE GENOMIC DNA]</scope>
    <source>
        <strain evidence="12 13">CC-PW-9</strain>
    </source>
</reference>
<accession>A0A432ZSZ2</accession>
<evidence type="ECO:0000256" key="10">
    <source>
        <dbReference type="SAM" id="SignalP"/>
    </source>
</evidence>
<dbReference type="AlphaFoldDB" id="A0A432ZSZ2"/>
<dbReference type="PANTHER" id="PTHR33751:SF9">
    <property type="entry name" value="CYTOCHROME C4"/>
    <property type="match status" value="1"/>
</dbReference>
<dbReference type="PANTHER" id="PTHR33751">
    <property type="entry name" value="CBB3-TYPE CYTOCHROME C OXIDASE SUBUNIT FIXP"/>
    <property type="match status" value="1"/>
</dbReference>
<comment type="subcellular location">
    <subcellularLocation>
        <location evidence="1">Periplasm</location>
    </subcellularLocation>
</comment>
<dbReference type="InterPro" id="IPR009056">
    <property type="entry name" value="Cyt_c-like_dom"/>
</dbReference>
<evidence type="ECO:0000256" key="3">
    <source>
        <dbReference type="ARBA" id="ARBA00022617"/>
    </source>
</evidence>
<evidence type="ECO:0000313" key="13">
    <source>
        <dbReference type="Proteomes" id="UP000287996"/>
    </source>
</evidence>
<gene>
    <name evidence="12" type="ORF">CWI84_02790</name>
</gene>
<evidence type="ECO:0000256" key="6">
    <source>
        <dbReference type="ARBA" id="ARBA00022982"/>
    </source>
</evidence>
<dbReference type="GO" id="GO:0005506">
    <property type="term" value="F:iron ion binding"/>
    <property type="evidence" value="ECO:0007669"/>
    <property type="project" value="InterPro"/>
</dbReference>
<feature type="binding site" description="axial binding residue" evidence="9">
    <location>
        <position position="41"/>
    </location>
    <ligand>
        <name>heme c</name>
        <dbReference type="ChEBI" id="CHEBI:61717"/>
        <label>1</label>
    </ligand>
    <ligandPart>
        <name>Fe</name>
        <dbReference type="ChEBI" id="CHEBI:18248"/>
    </ligandPart>
</feature>
<keyword evidence="3 8" id="KW-0349">Heme</keyword>
<dbReference type="GO" id="GO:0020037">
    <property type="term" value="F:heme binding"/>
    <property type="evidence" value="ECO:0007669"/>
    <property type="project" value="InterPro"/>
</dbReference>
<feature type="binding site" description="axial binding residue" evidence="9">
    <location>
        <position position="187"/>
    </location>
    <ligand>
        <name>heme c</name>
        <dbReference type="ChEBI" id="CHEBI:61717"/>
        <label>2</label>
    </ligand>
    <ligandPart>
        <name>Fe</name>
        <dbReference type="ChEBI" id="CHEBI:18248"/>
    </ligandPart>
</feature>
<proteinExistence type="predicted"/>
<evidence type="ECO:0000256" key="9">
    <source>
        <dbReference type="PIRSR" id="PIRSR000005-2"/>
    </source>
</evidence>
<dbReference type="RefSeq" id="WP_126841047.1">
    <property type="nucleotide sequence ID" value="NZ_PIQH01000002.1"/>
</dbReference>
<protein>
    <submittedName>
        <fullName evidence="12">Cytochrome c4</fullName>
    </submittedName>
</protein>
<comment type="caution">
    <text evidence="12">The sequence shown here is derived from an EMBL/GenBank/DDBJ whole genome shotgun (WGS) entry which is preliminary data.</text>
</comment>
<dbReference type="GO" id="GO:0009055">
    <property type="term" value="F:electron transfer activity"/>
    <property type="evidence" value="ECO:0007669"/>
    <property type="project" value="InterPro"/>
</dbReference>
<dbReference type="InterPro" id="IPR036909">
    <property type="entry name" value="Cyt_c-like_dom_sf"/>
</dbReference>
<keyword evidence="7 9" id="KW-0408">Iron</keyword>
<keyword evidence="2" id="KW-0813">Transport</keyword>
<feature type="binding site" description="covalent" evidence="8">
    <location>
        <position position="143"/>
    </location>
    <ligand>
        <name>heme c</name>
        <dbReference type="ChEBI" id="CHEBI:61717"/>
        <label>2</label>
    </ligand>
</feature>
<dbReference type="Gene3D" id="1.10.760.10">
    <property type="entry name" value="Cytochrome c-like domain"/>
    <property type="match status" value="2"/>
</dbReference>
<sequence length="210" mass="22448">MKKLAIILGLFGGICFTAAAQAQQGDVDAGQKKAQVCAACHGADGNSASDMYPKLAGQHPKYLAKQLREFRLASQTGGEKGRNNPIMMGQAANLSDQDILDLAAYFASKEMKPGATPKDMIEKAADLYRRGKPEEGMPSCAGCHGPRGNGMGLAAFPDISGQHVAYLKSQLEMFRSGKRNNDPNGMMRGVASNLTDEDIKLLTNYLNGLH</sequence>
<name>A0A432ZSZ2_9GAMM</name>
<feature type="domain" description="Cytochrome c" evidence="11">
    <location>
        <begin position="119"/>
        <end position="210"/>
    </location>
</feature>
<dbReference type="SUPFAM" id="SSF46626">
    <property type="entry name" value="Cytochrome c"/>
    <property type="match status" value="2"/>
</dbReference>
<feature type="domain" description="Cytochrome c" evidence="11">
    <location>
        <begin position="25"/>
        <end position="110"/>
    </location>
</feature>
<feature type="signal peptide" evidence="10">
    <location>
        <begin position="1"/>
        <end position="22"/>
    </location>
</feature>
<dbReference type="OrthoDB" id="9773456at2"/>
<dbReference type="Pfam" id="PF00034">
    <property type="entry name" value="Cytochrom_C"/>
    <property type="match status" value="2"/>
</dbReference>
<keyword evidence="4 9" id="KW-0479">Metal-binding</keyword>
<evidence type="ECO:0000256" key="2">
    <source>
        <dbReference type="ARBA" id="ARBA00022448"/>
    </source>
</evidence>
<evidence type="ECO:0000256" key="7">
    <source>
        <dbReference type="ARBA" id="ARBA00023004"/>
    </source>
</evidence>
<evidence type="ECO:0000256" key="8">
    <source>
        <dbReference type="PIRSR" id="PIRSR000005-1"/>
    </source>
</evidence>
<feature type="binding site" description="covalent" evidence="8">
    <location>
        <position position="40"/>
    </location>
    <ligand>
        <name>heme c</name>
        <dbReference type="ChEBI" id="CHEBI:61717"/>
        <label>1</label>
    </ligand>
</feature>
<comment type="PTM">
    <text evidence="8">Binds 2 heme c groups covalently per subunit.</text>
</comment>
<dbReference type="Proteomes" id="UP000287996">
    <property type="component" value="Unassembled WGS sequence"/>
</dbReference>
<evidence type="ECO:0000256" key="5">
    <source>
        <dbReference type="ARBA" id="ARBA00022764"/>
    </source>
</evidence>
<dbReference type="InterPro" id="IPR024167">
    <property type="entry name" value="Cytochrome_c4-like"/>
</dbReference>
<feature type="binding site" description="covalent" evidence="8">
    <location>
        <position position="140"/>
    </location>
    <ligand>
        <name>heme c</name>
        <dbReference type="ChEBI" id="CHEBI:61717"/>
        <label>2</label>
    </ligand>
</feature>
<keyword evidence="10" id="KW-0732">Signal</keyword>
<keyword evidence="13" id="KW-1185">Reference proteome</keyword>
<evidence type="ECO:0000313" key="12">
    <source>
        <dbReference type="EMBL" id="RUO81055.1"/>
    </source>
</evidence>
<dbReference type="PROSITE" id="PS51007">
    <property type="entry name" value="CYTC"/>
    <property type="match status" value="2"/>
</dbReference>
<evidence type="ECO:0000259" key="11">
    <source>
        <dbReference type="PROSITE" id="PS51007"/>
    </source>
</evidence>
<keyword evidence="5" id="KW-0574">Periplasm</keyword>
<keyword evidence="6" id="KW-0249">Electron transport</keyword>
<dbReference type="EMBL" id="PIQH01000002">
    <property type="protein sequence ID" value="RUO81055.1"/>
    <property type="molecule type" value="Genomic_DNA"/>
</dbReference>
<dbReference type="PIRSF" id="PIRSF000005">
    <property type="entry name" value="Cytochrome_c4"/>
    <property type="match status" value="1"/>
</dbReference>
<feature type="binding site" description="covalent" evidence="8">
    <location>
        <position position="37"/>
    </location>
    <ligand>
        <name>heme c</name>
        <dbReference type="ChEBI" id="CHEBI:61717"/>
        <label>1</label>
    </ligand>
</feature>
<organism evidence="12 13">
    <name type="scientific">Idiomarina tyrosinivorans</name>
    <dbReference type="NCBI Taxonomy" id="1445662"/>
    <lineage>
        <taxon>Bacteria</taxon>
        <taxon>Pseudomonadati</taxon>
        <taxon>Pseudomonadota</taxon>
        <taxon>Gammaproteobacteria</taxon>
        <taxon>Alteromonadales</taxon>
        <taxon>Idiomarinaceae</taxon>
        <taxon>Idiomarina</taxon>
    </lineage>
</organism>
<dbReference type="InterPro" id="IPR050597">
    <property type="entry name" value="Cytochrome_c_Oxidase_Subunit"/>
</dbReference>
<dbReference type="GO" id="GO:0042597">
    <property type="term" value="C:periplasmic space"/>
    <property type="evidence" value="ECO:0007669"/>
    <property type="project" value="UniProtKB-SubCell"/>
</dbReference>
<evidence type="ECO:0000256" key="1">
    <source>
        <dbReference type="ARBA" id="ARBA00004418"/>
    </source>
</evidence>
<feature type="binding site" description="axial binding residue" evidence="9">
    <location>
        <position position="144"/>
    </location>
    <ligand>
        <name>heme c</name>
        <dbReference type="ChEBI" id="CHEBI:61717"/>
        <label>2</label>
    </ligand>
    <ligandPart>
        <name>Fe</name>
        <dbReference type="ChEBI" id="CHEBI:18248"/>
    </ligandPart>
</feature>
<feature type="binding site" description="axial binding residue" evidence="9">
    <location>
        <position position="87"/>
    </location>
    <ligand>
        <name>heme c</name>
        <dbReference type="ChEBI" id="CHEBI:61717"/>
        <label>1</label>
    </ligand>
    <ligandPart>
        <name>Fe</name>
        <dbReference type="ChEBI" id="CHEBI:18248"/>
    </ligandPart>
</feature>
<evidence type="ECO:0000256" key="4">
    <source>
        <dbReference type="ARBA" id="ARBA00022723"/>
    </source>
</evidence>